<comment type="caution">
    <text evidence="1">The sequence shown here is derived from an EMBL/GenBank/DDBJ whole genome shotgun (WGS) entry which is preliminary data.</text>
</comment>
<name>X1BCA6_9ZZZZ</name>
<gene>
    <name evidence="1" type="ORF">S01H4_44628</name>
</gene>
<protein>
    <submittedName>
        <fullName evidence="1">Uncharacterized protein</fullName>
    </submittedName>
</protein>
<proteinExistence type="predicted"/>
<sequence length="88" mass="9659">MAYNVVPFHGKYCRVEKGLVAMSYSKGWTINVNLDMADSTAQPDKWKAAVAGMAGWGGSFEAISMFSTSALLPKVEYIENCREMSSII</sequence>
<reference evidence="1" key="1">
    <citation type="journal article" date="2014" name="Front. Microbiol.">
        <title>High frequency of phylogenetically diverse reductive dehalogenase-homologous genes in deep subseafloor sedimentary metagenomes.</title>
        <authorList>
            <person name="Kawai M."/>
            <person name="Futagami T."/>
            <person name="Toyoda A."/>
            <person name="Takaki Y."/>
            <person name="Nishi S."/>
            <person name="Hori S."/>
            <person name="Arai W."/>
            <person name="Tsubouchi T."/>
            <person name="Morono Y."/>
            <person name="Uchiyama I."/>
            <person name="Ito T."/>
            <person name="Fujiyama A."/>
            <person name="Inagaki F."/>
            <person name="Takami H."/>
        </authorList>
    </citation>
    <scope>NUCLEOTIDE SEQUENCE</scope>
    <source>
        <strain evidence="1">Expedition CK06-06</strain>
    </source>
</reference>
<dbReference type="AlphaFoldDB" id="X1BCA6"/>
<evidence type="ECO:0000313" key="1">
    <source>
        <dbReference type="EMBL" id="GAG92660.1"/>
    </source>
</evidence>
<organism evidence="1">
    <name type="scientific">marine sediment metagenome</name>
    <dbReference type="NCBI Taxonomy" id="412755"/>
    <lineage>
        <taxon>unclassified sequences</taxon>
        <taxon>metagenomes</taxon>
        <taxon>ecological metagenomes</taxon>
    </lineage>
</organism>
<accession>X1BCA6</accession>
<dbReference type="EMBL" id="BART01024767">
    <property type="protein sequence ID" value="GAG92660.1"/>
    <property type="molecule type" value="Genomic_DNA"/>
</dbReference>